<dbReference type="CDD" id="cd06578">
    <property type="entry name" value="HemD"/>
    <property type="match status" value="1"/>
</dbReference>
<sequence>MSRKKLADKRIVLTGTRKLEEMSKLVEKQGGIPLIRSLSTTIFYDDIDIKTQLFRTIHENIDWFIFTTGVGINQLYQTAQQMGLKNEWIQKLKEAKVAGRGYKVAHALKKLGVELTVRDEDGTTNGLIRPLESYPLQGQKIALQLYGESSLSLVEFLQQKEANLFEILPYQQIPPNEEILETLLQEILNQEIDAVTFTSGTPVQFLFKYAREKGLSSELQKAISSHVVIAAVGKYTADCLRKEGVEQIVTPEEEKMGSMIVALANHLSSR</sequence>
<dbReference type="Pfam" id="PF02602">
    <property type="entry name" value="HEM4"/>
    <property type="match status" value="1"/>
</dbReference>
<dbReference type="GO" id="GO:0006780">
    <property type="term" value="P:uroporphyrinogen III biosynthetic process"/>
    <property type="evidence" value="ECO:0007669"/>
    <property type="project" value="InterPro"/>
</dbReference>
<dbReference type="NCBIfam" id="NF004584">
    <property type="entry name" value="PRK05928.2-1"/>
    <property type="match status" value="1"/>
</dbReference>
<dbReference type="InterPro" id="IPR003754">
    <property type="entry name" value="4pyrrol_synth_uPrphyn_synth"/>
</dbReference>
<feature type="domain" description="Tetrapyrrole biosynthesis uroporphyrinogen III synthase" evidence="1">
    <location>
        <begin position="21"/>
        <end position="260"/>
    </location>
</feature>
<proteinExistence type="predicted"/>
<name>A0A364K4E6_9BACL</name>
<keyword evidence="3" id="KW-1185">Reference proteome</keyword>
<dbReference type="InterPro" id="IPR039793">
    <property type="entry name" value="UROS/Hem4"/>
</dbReference>
<organism evidence="2 3">
    <name type="scientific">Thermoflavimicrobium daqui</name>
    <dbReference type="NCBI Taxonomy" id="2137476"/>
    <lineage>
        <taxon>Bacteria</taxon>
        <taxon>Bacillati</taxon>
        <taxon>Bacillota</taxon>
        <taxon>Bacilli</taxon>
        <taxon>Bacillales</taxon>
        <taxon>Thermoactinomycetaceae</taxon>
        <taxon>Thermoflavimicrobium</taxon>
    </lineage>
</organism>
<accession>A0A364K4E6</accession>
<dbReference type="GO" id="GO:0004852">
    <property type="term" value="F:uroporphyrinogen-III synthase activity"/>
    <property type="evidence" value="ECO:0007669"/>
    <property type="project" value="InterPro"/>
</dbReference>
<dbReference type="EMBL" id="QJKK01000005">
    <property type="protein sequence ID" value="RAL24258.1"/>
    <property type="molecule type" value="Genomic_DNA"/>
</dbReference>
<dbReference type="PANTHER" id="PTHR40082:SF1">
    <property type="entry name" value="BLR5956 PROTEIN"/>
    <property type="match status" value="1"/>
</dbReference>
<reference evidence="2 3" key="2">
    <citation type="submission" date="2018-06" db="EMBL/GenBank/DDBJ databases">
        <authorList>
            <person name="Zhirakovskaya E."/>
        </authorList>
    </citation>
    <scope>NUCLEOTIDE SEQUENCE [LARGE SCALE GENOMIC DNA]</scope>
    <source>
        <strain evidence="2 3">FBKL4.011</strain>
    </source>
</reference>
<evidence type="ECO:0000259" key="1">
    <source>
        <dbReference type="Pfam" id="PF02602"/>
    </source>
</evidence>
<comment type="caution">
    <text evidence="2">The sequence shown here is derived from an EMBL/GenBank/DDBJ whole genome shotgun (WGS) entry which is preliminary data.</text>
</comment>
<dbReference type="SUPFAM" id="SSF69618">
    <property type="entry name" value="HemD-like"/>
    <property type="match status" value="1"/>
</dbReference>
<evidence type="ECO:0000313" key="2">
    <source>
        <dbReference type="EMBL" id="RAL24258.1"/>
    </source>
</evidence>
<dbReference type="PANTHER" id="PTHR40082">
    <property type="entry name" value="BLR5956 PROTEIN"/>
    <property type="match status" value="1"/>
</dbReference>
<evidence type="ECO:0000313" key="3">
    <source>
        <dbReference type="Proteomes" id="UP000251213"/>
    </source>
</evidence>
<protein>
    <submittedName>
        <fullName evidence="2">Uroporphyrinogen-III synthase</fullName>
    </submittedName>
</protein>
<dbReference type="AlphaFoldDB" id="A0A364K4E6"/>
<dbReference type="InterPro" id="IPR036108">
    <property type="entry name" value="4pyrrol_syn_uPrphyn_synt_sf"/>
</dbReference>
<gene>
    <name evidence="2" type="ORF">DL897_11300</name>
</gene>
<reference evidence="2 3" key="1">
    <citation type="submission" date="2018-06" db="EMBL/GenBank/DDBJ databases">
        <title>Thermoflavimicrobium daqus sp. nov., a thermophilic microbe isolated from Moutai-flavour Daqu.</title>
        <authorList>
            <person name="Wang X."/>
            <person name="Zhou H."/>
        </authorList>
    </citation>
    <scope>NUCLEOTIDE SEQUENCE [LARGE SCALE GENOMIC DNA]</scope>
    <source>
        <strain evidence="2 3">FBKL4.011</strain>
    </source>
</reference>
<dbReference type="Proteomes" id="UP000251213">
    <property type="component" value="Unassembled WGS sequence"/>
</dbReference>
<dbReference type="Gene3D" id="3.40.50.10090">
    <property type="match status" value="2"/>
</dbReference>
<dbReference type="OrthoDB" id="9775656at2"/>
<dbReference type="RefSeq" id="WP_113659249.1">
    <property type="nucleotide sequence ID" value="NZ_KZ845667.1"/>
</dbReference>